<keyword evidence="2" id="KW-1185">Reference proteome</keyword>
<sequence>MENFNLSEINWEHHASGTIPARRYLEYLDDNSMEQVIRELTWKDVFLDLLLVTRVDLMRQTEIGGHLGHSDHKVINFKIAVDRMKSASKTSTLDMSKDDAPRKSQCPELQYLDCKNDQLPADPELMWDLLLQVYPYKSMGSDGIHPRILKELLMSSQNLSQ</sequence>
<evidence type="ECO:0000313" key="1">
    <source>
        <dbReference type="EMBL" id="KAJ7421187.1"/>
    </source>
</evidence>
<evidence type="ECO:0008006" key="3">
    <source>
        <dbReference type="Google" id="ProtNLM"/>
    </source>
</evidence>
<proteinExistence type="predicted"/>
<comment type="caution">
    <text evidence="1">The sequence shown here is derived from an EMBL/GenBank/DDBJ whole genome shotgun (WGS) entry which is preliminary data.</text>
</comment>
<dbReference type="Proteomes" id="UP001145742">
    <property type="component" value="Unassembled WGS sequence"/>
</dbReference>
<protein>
    <recommendedName>
        <fullName evidence="3">SAM domain-containing protein</fullName>
    </recommendedName>
</protein>
<organism evidence="1 2">
    <name type="scientific">Willisornis vidua</name>
    <name type="common">Xingu scale-backed antbird</name>
    <dbReference type="NCBI Taxonomy" id="1566151"/>
    <lineage>
        <taxon>Eukaryota</taxon>
        <taxon>Metazoa</taxon>
        <taxon>Chordata</taxon>
        <taxon>Craniata</taxon>
        <taxon>Vertebrata</taxon>
        <taxon>Euteleostomi</taxon>
        <taxon>Archelosauria</taxon>
        <taxon>Archosauria</taxon>
        <taxon>Dinosauria</taxon>
        <taxon>Saurischia</taxon>
        <taxon>Theropoda</taxon>
        <taxon>Coelurosauria</taxon>
        <taxon>Aves</taxon>
        <taxon>Neognathae</taxon>
        <taxon>Neoaves</taxon>
        <taxon>Telluraves</taxon>
        <taxon>Australaves</taxon>
        <taxon>Passeriformes</taxon>
        <taxon>Thamnophilidae</taxon>
        <taxon>Willisornis</taxon>
    </lineage>
</organism>
<name>A0ABQ9DKG9_9PASS</name>
<accession>A0ABQ9DKG9</accession>
<reference evidence="1" key="1">
    <citation type="submission" date="2019-10" db="EMBL/GenBank/DDBJ databases">
        <authorList>
            <person name="Soares A.E.R."/>
            <person name="Aleixo A."/>
            <person name="Schneider P."/>
            <person name="Miyaki C.Y."/>
            <person name="Schneider M.P."/>
            <person name="Mello C."/>
            <person name="Vasconcelos A.T.R."/>
        </authorList>
    </citation>
    <scope>NUCLEOTIDE SEQUENCE</scope>
    <source>
        <tissue evidence="1">Muscle</tissue>
    </source>
</reference>
<dbReference type="PANTHER" id="PTHR33395:SF22">
    <property type="entry name" value="REVERSE TRANSCRIPTASE DOMAIN-CONTAINING PROTEIN"/>
    <property type="match status" value="1"/>
</dbReference>
<dbReference type="PANTHER" id="PTHR33395">
    <property type="entry name" value="TRANSCRIPTASE, PUTATIVE-RELATED-RELATED"/>
    <property type="match status" value="1"/>
</dbReference>
<gene>
    <name evidence="1" type="ORF">WISP_43901</name>
</gene>
<evidence type="ECO:0000313" key="2">
    <source>
        <dbReference type="Proteomes" id="UP001145742"/>
    </source>
</evidence>
<dbReference type="EMBL" id="WHWB01033236">
    <property type="protein sequence ID" value="KAJ7421187.1"/>
    <property type="molecule type" value="Genomic_DNA"/>
</dbReference>